<accession>A0A4D7AJJ5</accession>
<evidence type="ECO:0000313" key="2">
    <source>
        <dbReference type="Proteomes" id="UP000298642"/>
    </source>
</evidence>
<evidence type="ECO:0000313" key="1">
    <source>
        <dbReference type="EMBL" id="QCI57913.1"/>
    </source>
</evidence>
<dbReference type="EMBL" id="CP034413">
    <property type="protein sequence ID" value="QCI57913.1"/>
    <property type="molecule type" value="Genomic_DNA"/>
</dbReference>
<reference evidence="2" key="1">
    <citation type="submission" date="2018-12" db="EMBL/GenBank/DDBJ databases">
        <title>Dusodibacter welbiota gen. nov., sp. nov., isolated from human faeces and emended description of the Oscillibacter genus.</title>
        <authorList>
            <person name="Le Roy T."/>
            <person name="Van der Smissen P."/>
            <person name="Delzenne N."/>
            <person name="Muccioli G."/>
            <person name="Collet J.F."/>
            <person name="Cani P.D."/>
        </authorList>
    </citation>
    <scope>NUCLEOTIDE SEQUENCE [LARGE SCALE GENOMIC DNA]</scope>
    <source>
        <strain evidence="2">J115</strain>
    </source>
</reference>
<dbReference type="KEGG" id="obj:EIO64_00610"/>
<sequence length="203" mass="21940">MEGVIFCCPPAWRKLLPPGVLGAERAEALAEQYWPLLVLTRRGCGELGDTAALCRVLLVPGDCTAPLERITAETVVTYGLSSRDGLTLSSLAEPVLCVQRQLPRPGGGVVEPQEFPLPELPAPAAELLPLLGLRLLQLPQTSAPLCGRLKTKRGAATWRGMRFWRRGSFWRALRFTVGRRTAGRADLPAASAVASAWRTASAF</sequence>
<gene>
    <name evidence="1" type="ORF">EIO64_00610</name>
</gene>
<dbReference type="RefSeq" id="WP_136890652.1">
    <property type="nucleotide sequence ID" value="NZ_CP034413.3"/>
</dbReference>
<dbReference type="AlphaFoldDB" id="A0A4D7AJJ5"/>
<protein>
    <submittedName>
        <fullName evidence="1">Uncharacterized protein</fullName>
    </submittedName>
</protein>
<keyword evidence="2" id="KW-1185">Reference proteome</keyword>
<proteinExistence type="predicted"/>
<dbReference type="Proteomes" id="UP000298642">
    <property type="component" value="Chromosome"/>
</dbReference>
<organism evidence="1 2">
    <name type="scientific">Dysosmobacter welbionis</name>
    <dbReference type="NCBI Taxonomy" id="2093857"/>
    <lineage>
        <taxon>Bacteria</taxon>
        <taxon>Bacillati</taxon>
        <taxon>Bacillota</taxon>
        <taxon>Clostridia</taxon>
        <taxon>Eubacteriales</taxon>
        <taxon>Oscillospiraceae</taxon>
        <taxon>Dysosmobacter</taxon>
    </lineage>
</organism>
<name>A0A4D7AJJ5_9FIRM</name>